<evidence type="ECO:0000259" key="14">
    <source>
        <dbReference type="PROSITE" id="PS50011"/>
    </source>
</evidence>
<dbReference type="SUPFAM" id="SSF56112">
    <property type="entry name" value="Protein kinase-like (PK-like)"/>
    <property type="match status" value="1"/>
</dbReference>
<dbReference type="Gene3D" id="3.60.40.10">
    <property type="entry name" value="PPM-type phosphatase domain"/>
    <property type="match status" value="1"/>
</dbReference>
<dbReference type="AlphaFoldDB" id="A0A812IF22"/>
<dbReference type="InterPro" id="IPR015655">
    <property type="entry name" value="PP2C"/>
</dbReference>
<dbReference type="InterPro" id="IPR000222">
    <property type="entry name" value="PP2C_BS"/>
</dbReference>
<dbReference type="PROSITE" id="PS51746">
    <property type="entry name" value="PPM_2"/>
    <property type="match status" value="1"/>
</dbReference>
<evidence type="ECO:0000256" key="11">
    <source>
        <dbReference type="ARBA" id="ARBA00048336"/>
    </source>
</evidence>
<dbReference type="GO" id="GO:0004672">
    <property type="term" value="F:protein kinase activity"/>
    <property type="evidence" value="ECO:0007669"/>
    <property type="project" value="InterPro"/>
</dbReference>
<dbReference type="SMART" id="SM00220">
    <property type="entry name" value="S_TKc"/>
    <property type="match status" value="1"/>
</dbReference>
<dbReference type="InterPro" id="IPR000719">
    <property type="entry name" value="Prot_kinase_dom"/>
</dbReference>
<feature type="region of interest" description="Disordered" evidence="13">
    <location>
        <begin position="485"/>
        <end position="517"/>
    </location>
</feature>
<dbReference type="CDD" id="cd00143">
    <property type="entry name" value="PP2Cc"/>
    <property type="match status" value="1"/>
</dbReference>
<dbReference type="EMBL" id="CAJNDS010000269">
    <property type="protein sequence ID" value="CAE7036127.1"/>
    <property type="molecule type" value="Genomic_DNA"/>
</dbReference>
<evidence type="ECO:0000313" key="17">
    <source>
        <dbReference type="Proteomes" id="UP000604046"/>
    </source>
</evidence>
<dbReference type="PROSITE" id="PS00108">
    <property type="entry name" value="PROTEIN_KINASE_ST"/>
    <property type="match status" value="1"/>
</dbReference>
<keyword evidence="8 12" id="KW-0904">Protein phosphatase</keyword>
<evidence type="ECO:0000313" key="16">
    <source>
        <dbReference type="EMBL" id="CAE7036127.1"/>
    </source>
</evidence>
<comment type="cofactor">
    <cofactor evidence="1">
        <name>Mn(2+)</name>
        <dbReference type="ChEBI" id="CHEBI:29035"/>
    </cofactor>
</comment>
<dbReference type="EC" id="3.1.3.16" evidence="4"/>
<evidence type="ECO:0000256" key="10">
    <source>
        <dbReference type="ARBA" id="ARBA00047761"/>
    </source>
</evidence>
<evidence type="ECO:0000256" key="2">
    <source>
        <dbReference type="ARBA" id="ARBA00004170"/>
    </source>
</evidence>
<feature type="compositionally biased region" description="Basic residues" evidence="13">
    <location>
        <begin position="502"/>
        <end position="511"/>
    </location>
</feature>
<accession>A0A812IF22</accession>
<comment type="caution">
    <text evidence="16">The sequence shown here is derived from an EMBL/GenBank/DDBJ whole genome shotgun (WGS) entry which is preliminary data.</text>
</comment>
<dbReference type="GO" id="GO:0046872">
    <property type="term" value="F:metal ion binding"/>
    <property type="evidence" value="ECO:0007669"/>
    <property type="project" value="UniProtKB-KW"/>
</dbReference>
<keyword evidence="9" id="KW-0464">Manganese</keyword>
<dbReference type="Pfam" id="PF00481">
    <property type="entry name" value="PP2C"/>
    <property type="match status" value="1"/>
</dbReference>
<dbReference type="Proteomes" id="UP000604046">
    <property type="component" value="Unassembled WGS sequence"/>
</dbReference>
<evidence type="ECO:0000256" key="1">
    <source>
        <dbReference type="ARBA" id="ARBA00001936"/>
    </source>
</evidence>
<organism evidence="16 17">
    <name type="scientific">Symbiodinium natans</name>
    <dbReference type="NCBI Taxonomy" id="878477"/>
    <lineage>
        <taxon>Eukaryota</taxon>
        <taxon>Sar</taxon>
        <taxon>Alveolata</taxon>
        <taxon>Dinophyceae</taxon>
        <taxon>Suessiales</taxon>
        <taxon>Symbiodiniaceae</taxon>
        <taxon>Symbiodinium</taxon>
    </lineage>
</organism>
<dbReference type="GO" id="GO:0005524">
    <property type="term" value="F:ATP binding"/>
    <property type="evidence" value="ECO:0007669"/>
    <property type="project" value="InterPro"/>
</dbReference>
<dbReference type="InterPro" id="IPR001932">
    <property type="entry name" value="PPM-type_phosphatase-like_dom"/>
</dbReference>
<feature type="domain" description="Protein kinase" evidence="14">
    <location>
        <begin position="1"/>
        <end position="266"/>
    </location>
</feature>
<evidence type="ECO:0000256" key="8">
    <source>
        <dbReference type="ARBA" id="ARBA00022912"/>
    </source>
</evidence>
<comment type="subcellular location">
    <subcellularLocation>
        <location evidence="2">Membrane</location>
        <topology evidence="2">Peripheral membrane protein</topology>
    </subcellularLocation>
</comment>
<protein>
    <recommendedName>
        <fullName evidence="4">protein-serine/threonine phosphatase</fullName>
        <ecNumber evidence="4">3.1.3.16</ecNumber>
    </recommendedName>
</protein>
<comment type="catalytic activity">
    <reaction evidence="11">
        <text>O-phospho-L-threonyl-[protein] + H2O = L-threonyl-[protein] + phosphate</text>
        <dbReference type="Rhea" id="RHEA:47004"/>
        <dbReference type="Rhea" id="RHEA-COMP:11060"/>
        <dbReference type="Rhea" id="RHEA-COMP:11605"/>
        <dbReference type="ChEBI" id="CHEBI:15377"/>
        <dbReference type="ChEBI" id="CHEBI:30013"/>
        <dbReference type="ChEBI" id="CHEBI:43474"/>
        <dbReference type="ChEBI" id="CHEBI:61977"/>
        <dbReference type="EC" id="3.1.3.16"/>
    </reaction>
</comment>
<dbReference type="InterPro" id="IPR011009">
    <property type="entry name" value="Kinase-like_dom_sf"/>
</dbReference>
<evidence type="ECO:0000256" key="6">
    <source>
        <dbReference type="ARBA" id="ARBA00022801"/>
    </source>
</evidence>
<keyword evidence="17" id="KW-1185">Reference proteome</keyword>
<dbReference type="CDD" id="cd00180">
    <property type="entry name" value="PKc"/>
    <property type="match status" value="1"/>
</dbReference>
<evidence type="ECO:0000256" key="13">
    <source>
        <dbReference type="SAM" id="MobiDB-lite"/>
    </source>
</evidence>
<proteinExistence type="inferred from homology"/>
<sequence>MKAFFLAPLEPGRKERDVVLVYRLALGRDLQQWINQQHGSTFDVCYGSPKLTDEALRIMRQLVSALQHIHDRGIQHRDLKPANILLSAGCTALVADFGIALVNRTSERQQGHAALGDFYFIDVDSLVTKELPYTLDDDVYSLGEVFVRILFGRYATGGDLRRFVEGGSELPAVVRILSQMLGPRDRRCSLSQVQVSEPRPIVTSIFLGIGAVTTVSVVMDHLRKKKFRKQDMSIFSSKSKLRATFCVGQTQGQRPSLQDYYCHARIGWSVRKGARTWRLLGMFDGHGGKDCAKFAAQSLPHEVRRMLRDAEAEAAGLEGLPLWRLASRSLQKALESLDHLYIKFRNNMDLCGTTASVALVSPDGCHAVVCNIGDSRTGLVGEWATVEHTGFNPEIRGETTMTHAHRVSDPAEMARIDRAGGFVEYGASGHRVNGVLGVSRAIGYCGMKDFADLVPSLSDSVILERDGTKAGLVGLASDGLFRTCNEDEARGPRQTSAEPRKTRAQPRKSPPRIRPNFFCDFCAPKTLNPKP</sequence>
<dbReference type="SMART" id="SM00332">
    <property type="entry name" value="PP2Cc"/>
    <property type="match status" value="1"/>
</dbReference>
<evidence type="ECO:0000256" key="9">
    <source>
        <dbReference type="ARBA" id="ARBA00023211"/>
    </source>
</evidence>
<dbReference type="Gene3D" id="1.10.510.10">
    <property type="entry name" value="Transferase(Phosphotransferase) domain 1"/>
    <property type="match status" value="1"/>
</dbReference>
<name>A0A812IF22_9DINO</name>
<keyword evidence="5" id="KW-0479">Metal-binding</keyword>
<keyword evidence="6 12" id="KW-0378">Hydrolase</keyword>
<evidence type="ECO:0000256" key="4">
    <source>
        <dbReference type="ARBA" id="ARBA00013081"/>
    </source>
</evidence>
<dbReference type="Pfam" id="PF00069">
    <property type="entry name" value="Pkinase"/>
    <property type="match status" value="1"/>
</dbReference>
<dbReference type="SUPFAM" id="SSF81606">
    <property type="entry name" value="PP2C-like"/>
    <property type="match status" value="1"/>
</dbReference>
<gene>
    <name evidence="16" type="primary">Ppm1l</name>
    <name evidence="16" type="ORF">SNAT2548_LOCUS4383</name>
</gene>
<feature type="domain" description="PPM-type phosphatase" evidence="15">
    <location>
        <begin position="244"/>
        <end position="531"/>
    </location>
</feature>
<keyword evidence="7" id="KW-0460">Magnesium</keyword>
<dbReference type="PROSITE" id="PS50011">
    <property type="entry name" value="PROTEIN_KINASE_DOM"/>
    <property type="match status" value="1"/>
</dbReference>
<dbReference type="GO" id="GO:0004722">
    <property type="term" value="F:protein serine/threonine phosphatase activity"/>
    <property type="evidence" value="ECO:0007669"/>
    <property type="project" value="UniProtKB-EC"/>
</dbReference>
<evidence type="ECO:0000256" key="12">
    <source>
        <dbReference type="RuleBase" id="RU003465"/>
    </source>
</evidence>
<dbReference type="PANTHER" id="PTHR13832:SF803">
    <property type="entry name" value="PROTEIN PHOSPHATASE 1G"/>
    <property type="match status" value="1"/>
</dbReference>
<evidence type="ECO:0000256" key="7">
    <source>
        <dbReference type="ARBA" id="ARBA00022842"/>
    </source>
</evidence>
<dbReference type="GO" id="GO:0016020">
    <property type="term" value="C:membrane"/>
    <property type="evidence" value="ECO:0007669"/>
    <property type="project" value="UniProtKB-SubCell"/>
</dbReference>
<comment type="similarity">
    <text evidence="3 12">Belongs to the PP2C family.</text>
</comment>
<reference evidence="16" key="1">
    <citation type="submission" date="2021-02" db="EMBL/GenBank/DDBJ databases">
        <authorList>
            <person name="Dougan E. K."/>
            <person name="Rhodes N."/>
            <person name="Thang M."/>
            <person name="Chan C."/>
        </authorList>
    </citation>
    <scope>NUCLEOTIDE SEQUENCE</scope>
</reference>
<comment type="catalytic activity">
    <reaction evidence="10">
        <text>O-phospho-L-seryl-[protein] + H2O = L-seryl-[protein] + phosphate</text>
        <dbReference type="Rhea" id="RHEA:20629"/>
        <dbReference type="Rhea" id="RHEA-COMP:9863"/>
        <dbReference type="Rhea" id="RHEA-COMP:11604"/>
        <dbReference type="ChEBI" id="CHEBI:15377"/>
        <dbReference type="ChEBI" id="CHEBI:29999"/>
        <dbReference type="ChEBI" id="CHEBI:43474"/>
        <dbReference type="ChEBI" id="CHEBI:83421"/>
        <dbReference type="EC" id="3.1.3.16"/>
    </reaction>
</comment>
<evidence type="ECO:0000256" key="3">
    <source>
        <dbReference type="ARBA" id="ARBA00006702"/>
    </source>
</evidence>
<dbReference type="InterPro" id="IPR036457">
    <property type="entry name" value="PPM-type-like_dom_sf"/>
</dbReference>
<dbReference type="PROSITE" id="PS01032">
    <property type="entry name" value="PPM_1"/>
    <property type="match status" value="1"/>
</dbReference>
<evidence type="ECO:0000259" key="15">
    <source>
        <dbReference type="PROSITE" id="PS51746"/>
    </source>
</evidence>
<dbReference type="InterPro" id="IPR008271">
    <property type="entry name" value="Ser/Thr_kinase_AS"/>
</dbReference>
<dbReference type="OrthoDB" id="541276at2759"/>
<dbReference type="PANTHER" id="PTHR13832">
    <property type="entry name" value="PROTEIN PHOSPHATASE 2C"/>
    <property type="match status" value="1"/>
</dbReference>
<evidence type="ECO:0000256" key="5">
    <source>
        <dbReference type="ARBA" id="ARBA00022723"/>
    </source>
</evidence>